<dbReference type="Gene3D" id="3.30.565.10">
    <property type="entry name" value="Histidine kinase-like ATPase, C-terminal domain"/>
    <property type="match status" value="1"/>
</dbReference>
<dbReference type="Proteomes" id="UP001523369">
    <property type="component" value="Unassembled WGS sequence"/>
</dbReference>
<keyword evidence="6 11" id="KW-0812">Transmembrane</keyword>
<comment type="catalytic activity">
    <reaction evidence="1">
        <text>ATP + protein L-histidine = ADP + protein N-phospho-L-histidine.</text>
        <dbReference type="EC" id="2.7.13.3"/>
    </reaction>
</comment>
<keyword evidence="7 14" id="KW-0418">Kinase</keyword>
<dbReference type="Pfam" id="PF00512">
    <property type="entry name" value="HisKA"/>
    <property type="match status" value="1"/>
</dbReference>
<evidence type="ECO:0000256" key="2">
    <source>
        <dbReference type="ARBA" id="ARBA00004236"/>
    </source>
</evidence>
<name>A0ABT1DSF0_9ACTN</name>
<dbReference type="GO" id="GO:0016301">
    <property type="term" value="F:kinase activity"/>
    <property type="evidence" value="ECO:0007669"/>
    <property type="project" value="UniProtKB-KW"/>
</dbReference>
<dbReference type="PANTHER" id="PTHR45436">
    <property type="entry name" value="SENSOR HISTIDINE KINASE YKOH"/>
    <property type="match status" value="1"/>
</dbReference>
<dbReference type="InterPro" id="IPR003594">
    <property type="entry name" value="HATPase_dom"/>
</dbReference>
<dbReference type="SMART" id="SM00304">
    <property type="entry name" value="HAMP"/>
    <property type="match status" value="1"/>
</dbReference>
<evidence type="ECO:0000256" key="4">
    <source>
        <dbReference type="ARBA" id="ARBA00022553"/>
    </source>
</evidence>
<dbReference type="Pfam" id="PF02518">
    <property type="entry name" value="HATPase_c"/>
    <property type="match status" value="1"/>
</dbReference>
<gene>
    <name evidence="14" type="ORF">M1L60_24440</name>
</gene>
<keyword evidence="10 11" id="KW-0472">Membrane</keyword>
<keyword evidence="15" id="KW-1185">Reference proteome</keyword>
<dbReference type="CDD" id="cd00082">
    <property type="entry name" value="HisKA"/>
    <property type="match status" value="1"/>
</dbReference>
<dbReference type="InterPro" id="IPR036890">
    <property type="entry name" value="HATPase_C_sf"/>
</dbReference>
<evidence type="ECO:0000256" key="7">
    <source>
        <dbReference type="ARBA" id="ARBA00022777"/>
    </source>
</evidence>
<dbReference type="PROSITE" id="PS50109">
    <property type="entry name" value="HIS_KIN"/>
    <property type="match status" value="1"/>
</dbReference>
<evidence type="ECO:0000259" key="13">
    <source>
        <dbReference type="PROSITE" id="PS50885"/>
    </source>
</evidence>
<evidence type="ECO:0000259" key="12">
    <source>
        <dbReference type="PROSITE" id="PS50109"/>
    </source>
</evidence>
<keyword evidence="4" id="KW-0597">Phosphoprotein</keyword>
<evidence type="ECO:0000256" key="9">
    <source>
        <dbReference type="ARBA" id="ARBA00023012"/>
    </source>
</evidence>
<dbReference type="SUPFAM" id="SSF47384">
    <property type="entry name" value="Homodimeric domain of signal transducing histidine kinase"/>
    <property type="match status" value="1"/>
</dbReference>
<dbReference type="PROSITE" id="PS50885">
    <property type="entry name" value="HAMP"/>
    <property type="match status" value="1"/>
</dbReference>
<evidence type="ECO:0000256" key="6">
    <source>
        <dbReference type="ARBA" id="ARBA00022692"/>
    </source>
</evidence>
<dbReference type="SMART" id="SM00387">
    <property type="entry name" value="HATPase_c"/>
    <property type="match status" value="1"/>
</dbReference>
<keyword evidence="9" id="KW-0902">Two-component regulatory system</keyword>
<dbReference type="InterPro" id="IPR003661">
    <property type="entry name" value="HisK_dim/P_dom"/>
</dbReference>
<evidence type="ECO:0000313" key="15">
    <source>
        <dbReference type="Proteomes" id="UP001523369"/>
    </source>
</evidence>
<keyword evidence="5" id="KW-0808">Transferase</keyword>
<dbReference type="SUPFAM" id="SSF55874">
    <property type="entry name" value="ATPase domain of HSP90 chaperone/DNA topoisomerase II/histidine kinase"/>
    <property type="match status" value="1"/>
</dbReference>
<dbReference type="PANTHER" id="PTHR45436:SF5">
    <property type="entry name" value="SENSOR HISTIDINE KINASE TRCS"/>
    <property type="match status" value="1"/>
</dbReference>
<dbReference type="SUPFAM" id="SSF158472">
    <property type="entry name" value="HAMP domain-like"/>
    <property type="match status" value="1"/>
</dbReference>
<comment type="subcellular location">
    <subcellularLocation>
        <location evidence="2">Cell membrane</location>
    </subcellularLocation>
</comment>
<dbReference type="Gene3D" id="6.10.340.10">
    <property type="match status" value="1"/>
</dbReference>
<evidence type="ECO:0000256" key="5">
    <source>
        <dbReference type="ARBA" id="ARBA00022679"/>
    </source>
</evidence>
<sequence>MTRRLVLTYLSLVLAVLTGLAVPLGYLYRHSEQEQAFRQLEREAEIVAAYVDAELGEDDGDQIQDIATAAARRWGGHVELFDVSGRLMYSTRPQVTDTADVAPALGRSGRIGHRIADVDGVRMMSVSVSFHAGKPTSGAVRLSVPMGPVTEQIHRVWALLAAACLLALAGSAAVALALARWIVRPVKALEQATRQLADDTGPAAVRIAGGPPELRRLAETFNRTAQRLHSVLAARGAFADHASHQLKGPLAALRLRLENLEPEVSPDGADGLEAALSETERLDKLVNTLLDLTLLEHQDEAPEAVDVAAETLSRAEIWRPLAAERGITVVARAAGPVWASAMPGAIEQILDNLVSNALNAAPDGSTIRLTVARADDELVTVHVVDAGPGLPPDQREKALEPFWRAPGAPRGGTGLGLALVARLVQAGGGQVRLDAARPTGIDAVVSLRPAPPPGPGAAGPG</sequence>
<dbReference type="Pfam" id="PF00672">
    <property type="entry name" value="HAMP"/>
    <property type="match status" value="1"/>
</dbReference>
<dbReference type="InterPro" id="IPR036097">
    <property type="entry name" value="HisK_dim/P_sf"/>
</dbReference>
<dbReference type="RefSeq" id="WP_253239830.1">
    <property type="nucleotide sequence ID" value="NZ_JAMYJR010000027.1"/>
</dbReference>
<dbReference type="InterPro" id="IPR050428">
    <property type="entry name" value="TCS_sensor_his_kinase"/>
</dbReference>
<feature type="domain" description="HAMP" evidence="13">
    <location>
        <begin position="180"/>
        <end position="233"/>
    </location>
</feature>
<evidence type="ECO:0000256" key="10">
    <source>
        <dbReference type="ARBA" id="ARBA00023136"/>
    </source>
</evidence>
<keyword evidence="8 11" id="KW-1133">Transmembrane helix</keyword>
<dbReference type="InterPro" id="IPR003660">
    <property type="entry name" value="HAMP_dom"/>
</dbReference>
<organism evidence="14 15">
    <name type="scientific">Paractinoplanes aksuensis</name>
    <dbReference type="NCBI Taxonomy" id="2939490"/>
    <lineage>
        <taxon>Bacteria</taxon>
        <taxon>Bacillati</taxon>
        <taxon>Actinomycetota</taxon>
        <taxon>Actinomycetes</taxon>
        <taxon>Micromonosporales</taxon>
        <taxon>Micromonosporaceae</taxon>
        <taxon>Paractinoplanes</taxon>
    </lineage>
</organism>
<evidence type="ECO:0000256" key="3">
    <source>
        <dbReference type="ARBA" id="ARBA00012438"/>
    </source>
</evidence>
<protein>
    <recommendedName>
        <fullName evidence="3">histidine kinase</fullName>
        <ecNumber evidence="3">2.7.13.3</ecNumber>
    </recommendedName>
</protein>
<evidence type="ECO:0000313" key="14">
    <source>
        <dbReference type="EMBL" id="MCO8273750.1"/>
    </source>
</evidence>
<evidence type="ECO:0000256" key="1">
    <source>
        <dbReference type="ARBA" id="ARBA00000085"/>
    </source>
</evidence>
<dbReference type="Gene3D" id="1.10.287.130">
    <property type="match status" value="1"/>
</dbReference>
<proteinExistence type="predicted"/>
<evidence type="ECO:0000256" key="11">
    <source>
        <dbReference type="SAM" id="Phobius"/>
    </source>
</evidence>
<evidence type="ECO:0000256" key="8">
    <source>
        <dbReference type="ARBA" id="ARBA00022989"/>
    </source>
</evidence>
<dbReference type="PRINTS" id="PR00344">
    <property type="entry name" value="BCTRLSENSOR"/>
</dbReference>
<comment type="caution">
    <text evidence="14">The sequence shown here is derived from an EMBL/GenBank/DDBJ whole genome shotgun (WGS) entry which is preliminary data.</text>
</comment>
<dbReference type="SMART" id="SM00388">
    <property type="entry name" value="HisKA"/>
    <property type="match status" value="1"/>
</dbReference>
<accession>A0ABT1DSF0</accession>
<feature type="transmembrane region" description="Helical" evidence="11">
    <location>
        <begin position="156"/>
        <end position="179"/>
    </location>
</feature>
<dbReference type="InterPro" id="IPR004358">
    <property type="entry name" value="Sig_transdc_His_kin-like_C"/>
</dbReference>
<reference evidence="14 15" key="1">
    <citation type="submission" date="2022-06" db="EMBL/GenBank/DDBJ databases">
        <title>New Species of the Genus Actinoplanes, ActinopZanes ferrugineus.</title>
        <authorList>
            <person name="Ding P."/>
        </authorList>
    </citation>
    <scope>NUCLEOTIDE SEQUENCE [LARGE SCALE GENOMIC DNA]</scope>
    <source>
        <strain evidence="14 15">TRM88003</strain>
    </source>
</reference>
<feature type="domain" description="Histidine kinase" evidence="12">
    <location>
        <begin position="241"/>
        <end position="451"/>
    </location>
</feature>
<dbReference type="EC" id="2.7.13.3" evidence="3"/>
<dbReference type="InterPro" id="IPR005467">
    <property type="entry name" value="His_kinase_dom"/>
</dbReference>
<dbReference type="EMBL" id="JAMYJR010000027">
    <property type="protein sequence ID" value="MCO8273750.1"/>
    <property type="molecule type" value="Genomic_DNA"/>
</dbReference>
<dbReference type="CDD" id="cd06225">
    <property type="entry name" value="HAMP"/>
    <property type="match status" value="1"/>
</dbReference>